<name>A0AAV4U9F2_CAEEX</name>
<keyword evidence="2" id="KW-1185">Reference proteome</keyword>
<evidence type="ECO:0000313" key="2">
    <source>
        <dbReference type="Proteomes" id="UP001054945"/>
    </source>
</evidence>
<dbReference type="EMBL" id="BPLR01012508">
    <property type="protein sequence ID" value="GIY54362.1"/>
    <property type="molecule type" value="Genomic_DNA"/>
</dbReference>
<proteinExistence type="predicted"/>
<protein>
    <submittedName>
        <fullName evidence="1">Uncharacterized protein</fullName>
    </submittedName>
</protein>
<dbReference type="AlphaFoldDB" id="A0AAV4U9F2"/>
<dbReference type="Proteomes" id="UP001054945">
    <property type="component" value="Unassembled WGS sequence"/>
</dbReference>
<accession>A0AAV4U9F2</accession>
<evidence type="ECO:0000313" key="1">
    <source>
        <dbReference type="EMBL" id="GIY54362.1"/>
    </source>
</evidence>
<gene>
    <name evidence="1" type="ORF">CEXT_27831</name>
</gene>
<reference evidence="1 2" key="1">
    <citation type="submission" date="2021-06" db="EMBL/GenBank/DDBJ databases">
        <title>Caerostris extrusa draft genome.</title>
        <authorList>
            <person name="Kono N."/>
            <person name="Arakawa K."/>
        </authorList>
    </citation>
    <scope>NUCLEOTIDE SEQUENCE [LARGE SCALE GENOMIC DNA]</scope>
</reference>
<organism evidence="1 2">
    <name type="scientific">Caerostris extrusa</name>
    <name type="common">Bark spider</name>
    <name type="synonym">Caerostris bankana</name>
    <dbReference type="NCBI Taxonomy" id="172846"/>
    <lineage>
        <taxon>Eukaryota</taxon>
        <taxon>Metazoa</taxon>
        <taxon>Ecdysozoa</taxon>
        <taxon>Arthropoda</taxon>
        <taxon>Chelicerata</taxon>
        <taxon>Arachnida</taxon>
        <taxon>Araneae</taxon>
        <taxon>Araneomorphae</taxon>
        <taxon>Entelegynae</taxon>
        <taxon>Araneoidea</taxon>
        <taxon>Araneidae</taxon>
        <taxon>Caerostris</taxon>
    </lineage>
</organism>
<sequence>MSDFGIQSPGTWRCGCQGNRLSVRVRQHPEHVTGMPTSLSLSSSHLFNSPRPRAVVFRDLSSGTPGPIFQPS</sequence>
<comment type="caution">
    <text evidence="1">The sequence shown here is derived from an EMBL/GenBank/DDBJ whole genome shotgun (WGS) entry which is preliminary data.</text>
</comment>